<dbReference type="HOGENOM" id="CLU_025232_2_0_1"/>
<evidence type="ECO:0000313" key="3">
    <source>
        <dbReference type="EMBL" id="CCB47975.1"/>
    </source>
</evidence>
<dbReference type="GO" id="GO:0031011">
    <property type="term" value="C:Ino80 complex"/>
    <property type="evidence" value="ECO:0007669"/>
    <property type="project" value="InterPro"/>
</dbReference>
<evidence type="ECO:0000259" key="2">
    <source>
        <dbReference type="SMART" id="SM01406"/>
    </source>
</evidence>
<evidence type="ECO:0000313" key="5">
    <source>
        <dbReference type="EMBL" id="RVW99004.1"/>
    </source>
</evidence>
<reference evidence="4 7" key="3">
    <citation type="journal article" date="2018" name="PLoS Genet.">
        <title>Population sequencing reveals clonal diversity and ancestral inbreeding in the grapevine cultivar Chardonnay.</title>
        <authorList>
            <person name="Roach M.J."/>
            <person name="Johnson D.L."/>
            <person name="Bohlmann J."/>
            <person name="van Vuuren H.J."/>
            <person name="Jones S.J."/>
            <person name="Pretorius I.S."/>
            <person name="Schmidt S.A."/>
            <person name="Borneman A.R."/>
        </authorList>
    </citation>
    <scope>NUCLEOTIDE SEQUENCE [LARGE SCALE GENOMIC DNA]</scope>
    <source>
        <strain evidence="7">cv. Chardonnay</strain>
        <strain evidence="4">I10V1</strain>
        <tissue evidence="4">Leaf</tissue>
    </source>
</reference>
<dbReference type="InterPro" id="IPR007529">
    <property type="entry name" value="Znf_HIT"/>
</dbReference>
<evidence type="ECO:0000313" key="7">
    <source>
        <dbReference type="Proteomes" id="UP000288805"/>
    </source>
</evidence>
<dbReference type="Gramene" id="Vitis05g00138.t01">
    <property type="protein sequence ID" value="Vitis05g00138.t01.CDS"/>
    <property type="gene ID" value="Vitis05g00138"/>
</dbReference>
<evidence type="ECO:0000313" key="6">
    <source>
        <dbReference type="Proteomes" id="UP000009183"/>
    </source>
</evidence>
<dbReference type="InterPro" id="IPR006880">
    <property type="entry name" value="INO80B_C"/>
</dbReference>
<feature type="region of interest" description="Disordered" evidence="1">
    <location>
        <begin position="242"/>
        <end position="317"/>
    </location>
</feature>
<evidence type="ECO:0000256" key="1">
    <source>
        <dbReference type="SAM" id="MobiDB-lite"/>
    </source>
</evidence>
<feature type="region of interest" description="Disordered" evidence="1">
    <location>
        <begin position="170"/>
        <end position="228"/>
    </location>
</feature>
<evidence type="ECO:0000313" key="4">
    <source>
        <dbReference type="EMBL" id="RVW39952.1"/>
    </source>
</evidence>
<sequence length="509" mass="56413">MECFGGSGFTVAGCTIRRKRSSISRRPRPESQTFPESSNLFPLSLTPPLNRSEGETAPKRSRKDNGGFGDINSFDRNDHLKNGSDFKVGNDGAHLGRGRNGDNWNSRESTVVSDGIGSENKLKKVKLKLGGVTRTIHTNAASEFAFSDGSFATKTSRSSDARQPHLKLSFQDNIDSSQSSALDKGKGLQGVPWKDFSRSVSVNGTHKSEPVRKSKRVPKRRMLDVGFNDDDEDEEIRYLGKLNASKVAGDHQGEDKDDIGAYNSPRLGKDGKKKSRSGKVYEDRDYMEDEELTSDDEPEAKRKRPRKESLDSLVEGRKEMTFTTRRQALLFGKDTFSGSDAGLVELPNGLPPASSKKQKEKLSEVEQQLKKAEAAQRRRIQSEKAAREAEAGAIRKILGQDSARKKREEKKKLRDELAQGRAANAVALASNTIRWTMGPTGTTVTFSEDIGLPNIFNHVPSSYPPPREKCVGPNCTNAYKYRDSKSNLPLCSLRCYKAIHEQVWPLLAC</sequence>
<proteinExistence type="predicted"/>
<dbReference type="OrthoDB" id="2021186at2759"/>
<reference evidence="6" key="1">
    <citation type="journal article" date="2007" name="Nature">
        <title>The grapevine genome sequence suggests ancestral hexaploidization in major angiosperm phyla.</title>
        <authorList>
            <consortium name="The French-Italian Public Consortium for Grapevine Genome Characterization."/>
            <person name="Jaillon O."/>
            <person name="Aury J.-M."/>
            <person name="Noel B."/>
            <person name="Policriti A."/>
            <person name="Clepet C."/>
            <person name="Casagrande A."/>
            <person name="Choisne N."/>
            <person name="Aubourg S."/>
            <person name="Vitulo N."/>
            <person name="Jubin C."/>
            <person name="Vezzi A."/>
            <person name="Legeai F."/>
            <person name="Hugueney P."/>
            <person name="Dasilva C."/>
            <person name="Horner D."/>
            <person name="Mica E."/>
            <person name="Jublot D."/>
            <person name="Poulain J."/>
            <person name="Bruyere C."/>
            <person name="Billault A."/>
            <person name="Segurens B."/>
            <person name="Gouyvenoux M."/>
            <person name="Ugarte E."/>
            <person name="Cattonaro F."/>
            <person name="Anthouard V."/>
            <person name="Vico V."/>
            <person name="Del Fabbro C."/>
            <person name="Alaux M."/>
            <person name="Di Gaspero G."/>
            <person name="Dumas V."/>
            <person name="Felice N."/>
            <person name="Paillard S."/>
            <person name="Juman I."/>
            <person name="Moroldo M."/>
            <person name="Scalabrin S."/>
            <person name="Canaguier A."/>
            <person name="Le Clainche I."/>
            <person name="Malacrida G."/>
            <person name="Durand E."/>
            <person name="Pesole G."/>
            <person name="Laucou V."/>
            <person name="Chatelet P."/>
            <person name="Merdinoglu D."/>
            <person name="Delledonne M."/>
            <person name="Pezzotti M."/>
            <person name="Lecharny A."/>
            <person name="Scarpelli C."/>
            <person name="Artiguenave F."/>
            <person name="Pe M.E."/>
            <person name="Valle G."/>
            <person name="Morgante M."/>
            <person name="Caboche M."/>
            <person name="Adam-Blondon A.-F."/>
            <person name="Weissenbach J."/>
            <person name="Quetier F."/>
            <person name="Wincker P."/>
        </authorList>
    </citation>
    <scope>NUCLEOTIDE SEQUENCE [LARGE SCALE GENOMIC DNA]</scope>
    <source>
        <strain evidence="6">cv. Pinot noir / PN40024</strain>
    </source>
</reference>
<feature type="compositionally biased region" description="Polar residues" evidence="1">
    <location>
        <begin position="170"/>
        <end position="181"/>
    </location>
</feature>
<dbReference type="CDD" id="cd23021">
    <property type="entry name" value="zf-HIT_IN80B"/>
    <property type="match status" value="1"/>
</dbReference>
<dbReference type="eggNOG" id="ENOG502QSTQ">
    <property type="taxonomic scope" value="Eukaryota"/>
</dbReference>
<organism evidence="4 7">
    <name type="scientific">Vitis vinifera</name>
    <name type="common">Grape</name>
    <dbReference type="NCBI Taxonomy" id="29760"/>
    <lineage>
        <taxon>Eukaryota</taxon>
        <taxon>Viridiplantae</taxon>
        <taxon>Streptophyta</taxon>
        <taxon>Embryophyta</taxon>
        <taxon>Tracheophyta</taxon>
        <taxon>Spermatophyta</taxon>
        <taxon>Magnoliopsida</taxon>
        <taxon>eudicotyledons</taxon>
        <taxon>Gunneridae</taxon>
        <taxon>Pentapetalae</taxon>
        <taxon>rosids</taxon>
        <taxon>Vitales</taxon>
        <taxon>Vitaceae</taxon>
        <taxon>Viteae</taxon>
        <taxon>Vitis</taxon>
    </lineage>
</organism>
<accession>F6H728</accession>
<dbReference type="PaxDb" id="29760-VIT_05s0077g01080.t01"/>
<keyword evidence="6" id="KW-1185">Reference proteome</keyword>
<dbReference type="EMBL" id="QGNW01000089">
    <property type="protein sequence ID" value="RVW99004.1"/>
    <property type="molecule type" value="Genomic_DNA"/>
</dbReference>
<feature type="compositionally biased region" description="Basic and acidic residues" evidence="1">
    <location>
        <begin position="73"/>
        <end position="84"/>
    </location>
</feature>
<dbReference type="InterPro" id="IPR029523">
    <property type="entry name" value="INO80B/Ies2"/>
</dbReference>
<dbReference type="SMART" id="SM01406">
    <property type="entry name" value="PAPA-1"/>
    <property type="match status" value="1"/>
</dbReference>
<feature type="compositionally biased region" description="Polar residues" evidence="1">
    <location>
        <begin position="30"/>
        <end position="41"/>
    </location>
</feature>
<dbReference type="PANTHER" id="PTHR21561:SF16">
    <property type="entry name" value="PAPA-1-LIKE FAMILY PROTEIN _ ZINC FINGER (HIT TYPE) FAMILY PROTEIN"/>
    <property type="match status" value="1"/>
</dbReference>
<dbReference type="Proteomes" id="UP000288805">
    <property type="component" value="Unassembled WGS sequence"/>
</dbReference>
<dbReference type="Pfam" id="PF04438">
    <property type="entry name" value="zf-HIT"/>
    <property type="match status" value="1"/>
</dbReference>
<gene>
    <name evidence="3" type="ordered locus">VIT_05s0077g01080</name>
    <name evidence="5" type="ORF">CK203_018889</name>
    <name evidence="4" type="ORF">CK203_081025</name>
</gene>
<accession>A0A438DX03</accession>
<feature type="region of interest" description="Disordered" evidence="1">
    <location>
        <begin position="342"/>
        <end position="361"/>
    </location>
</feature>
<feature type="domain" description="INO80 complex subunit B-like conserved region" evidence="2">
    <location>
        <begin position="366"/>
        <end position="450"/>
    </location>
</feature>
<feature type="region of interest" description="Disordered" evidence="1">
    <location>
        <begin position="15"/>
        <end position="112"/>
    </location>
</feature>
<dbReference type="Proteomes" id="UP000009183">
    <property type="component" value="Chromosome 5"/>
</dbReference>
<dbReference type="Pfam" id="PF04795">
    <property type="entry name" value="PAPA-1"/>
    <property type="match status" value="1"/>
</dbReference>
<feature type="compositionally biased region" description="Basic residues" evidence="1">
    <location>
        <begin position="16"/>
        <end position="26"/>
    </location>
</feature>
<name>A0A438DX03_VITVI</name>
<dbReference type="EMBL" id="FN595246">
    <property type="protein sequence ID" value="CCB47975.1"/>
    <property type="molecule type" value="Genomic_DNA"/>
</dbReference>
<feature type="compositionally biased region" description="Basic and acidic residues" evidence="1">
    <location>
        <begin position="307"/>
        <end position="317"/>
    </location>
</feature>
<dbReference type="KEGG" id="vvi:100261960"/>
<dbReference type="EMBL" id="QGNW01001468">
    <property type="protein sequence ID" value="RVW39952.1"/>
    <property type="molecule type" value="Genomic_DNA"/>
</dbReference>
<dbReference type="PANTHER" id="PTHR21561">
    <property type="entry name" value="INO80 COMPLEX SUBUNIT B"/>
    <property type="match status" value="1"/>
</dbReference>
<reference evidence="3" key="2">
    <citation type="submission" date="2011-05" db="EMBL/GenBank/DDBJ databases">
        <title>High quality assembly and annotation of grapevine genome.</title>
        <authorList>
            <person name="Vitulo N."/>
            <person name="Olivier J."/>
            <person name="Forcato C."/>
            <person name="Albiero A."/>
            <person name="D'Angelo M."/>
            <person name="Zimbello R."/>
            <person name="Schiavon R."/>
            <person name="Rigobello C."/>
            <person name="Policriti A."/>
            <person name="Clepet C."/>
            <person name="Casagrande A."/>
            <person name="Choisne N."/>
            <person name="Vezzi A."/>
            <person name="Hugueney P."/>
            <person name="Horner D."/>
            <person name="Mica E."/>
            <person name="Cattonaro F."/>
            <person name="Del Fabbro C."/>
            <person name="Alaux M."/>
            <person name="Di Gaspero G."/>
            <person name="Scalabrin S."/>
            <person name="Pesole G."/>
            <person name="Delledonne M."/>
            <person name="Pezzotti M."/>
            <person name="Pe E.M."/>
            <person name="Caboche M."/>
            <person name="Adam-Blondon A.-F."/>
            <person name="Weissenbach J."/>
            <person name="Quetier F."/>
            <person name="Wincker P."/>
            <person name="Morgante M."/>
            <person name="Valle G."/>
        </authorList>
    </citation>
    <scope>NUCLEOTIDE SEQUENCE</scope>
</reference>
<feature type="compositionally biased region" description="Acidic residues" evidence="1">
    <location>
        <begin position="285"/>
        <end position="298"/>
    </location>
</feature>
<dbReference type="STRING" id="29760.F6H728"/>
<dbReference type="GO" id="GO:0006338">
    <property type="term" value="P:chromatin remodeling"/>
    <property type="evidence" value="ECO:0007669"/>
    <property type="project" value="InterPro"/>
</dbReference>
<feature type="compositionally biased region" description="Polar residues" evidence="1">
    <location>
        <begin position="102"/>
        <end position="112"/>
    </location>
</feature>
<dbReference type="AlphaFoldDB" id="A0A438DX03"/>
<protein>
    <recommendedName>
        <fullName evidence="2">INO80 complex subunit B-like conserved region domain-containing protein</fullName>
    </recommendedName>
</protein>